<dbReference type="OrthoDB" id="7874815at2"/>
<evidence type="ECO:0000313" key="1">
    <source>
        <dbReference type="EMBL" id="KDA02590.1"/>
    </source>
</evidence>
<dbReference type="EMBL" id="ARYL01000013">
    <property type="protein sequence ID" value="KDA02590.1"/>
    <property type="molecule type" value="Genomic_DNA"/>
</dbReference>
<dbReference type="RefSeq" id="WP_035538113.1">
    <property type="nucleotide sequence ID" value="NZ_ARYL01000013.1"/>
</dbReference>
<evidence type="ECO:0000313" key="2">
    <source>
        <dbReference type="Proteomes" id="UP000024942"/>
    </source>
</evidence>
<sequence length="95" mass="10340">MKIEFHNIQVFQALSRETPCFTADLFVDGVLEAHVSNHGGGGGNDYHFPPGRSWATLEAIEGGVRAMGLKKKIELDGVTIELDLDLELLSFLALA</sequence>
<protein>
    <submittedName>
        <fullName evidence="1">Uncharacterized protein</fullName>
    </submittedName>
</protein>
<keyword evidence="2" id="KW-1185">Reference proteome</keyword>
<comment type="caution">
    <text evidence="1">The sequence shown here is derived from an EMBL/GenBank/DDBJ whole genome shotgun (WGS) entry which is preliminary data.</text>
</comment>
<organism evidence="1 2">
    <name type="scientific">Hyphomonas oceanitis SCH89</name>
    <dbReference type="NCBI Taxonomy" id="1280953"/>
    <lineage>
        <taxon>Bacteria</taxon>
        <taxon>Pseudomonadati</taxon>
        <taxon>Pseudomonadota</taxon>
        <taxon>Alphaproteobacteria</taxon>
        <taxon>Hyphomonadales</taxon>
        <taxon>Hyphomonadaceae</taxon>
        <taxon>Hyphomonas</taxon>
    </lineage>
</organism>
<dbReference type="PATRIC" id="fig|1280953.3.peg.2065"/>
<accession>A0A059G7M5</accession>
<name>A0A059G7M5_9PROT</name>
<dbReference type="eggNOG" id="ENOG50318W5">
    <property type="taxonomic scope" value="Bacteria"/>
</dbReference>
<reference evidence="1 2" key="1">
    <citation type="journal article" date="2014" name="Antonie Van Leeuwenhoek">
        <title>Hyphomonas beringensis sp. nov. and Hyphomonas chukchiensis sp. nov., isolated from surface seawater of the Bering Sea and Chukchi Sea.</title>
        <authorList>
            <person name="Li C."/>
            <person name="Lai Q."/>
            <person name="Li G."/>
            <person name="Dong C."/>
            <person name="Wang J."/>
            <person name="Liao Y."/>
            <person name="Shao Z."/>
        </authorList>
    </citation>
    <scope>NUCLEOTIDE SEQUENCE [LARGE SCALE GENOMIC DNA]</scope>
    <source>
        <strain evidence="1 2">SCH89</strain>
    </source>
</reference>
<dbReference type="AlphaFoldDB" id="A0A059G7M5"/>
<dbReference type="Proteomes" id="UP000024942">
    <property type="component" value="Unassembled WGS sequence"/>
</dbReference>
<gene>
    <name evidence="1" type="ORF">HOC_10229</name>
</gene>
<proteinExistence type="predicted"/>